<protein>
    <recommendedName>
        <fullName evidence="1">START-like domain-containing protein</fullName>
    </recommendedName>
</protein>
<dbReference type="Pfam" id="PF19569">
    <property type="entry name" value="START_2"/>
    <property type="match status" value="1"/>
</dbReference>
<dbReference type="OrthoDB" id="667567at2"/>
<dbReference type="InterPro" id="IPR023393">
    <property type="entry name" value="START-like_dom_sf"/>
</dbReference>
<feature type="domain" description="START-like" evidence="1">
    <location>
        <begin position="1"/>
        <end position="126"/>
    </location>
</feature>
<dbReference type="Gene3D" id="3.30.530.20">
    <property type="match status" value="1"/>
</dbReference>
<dbReference type="SUPFAM" id="SSF55961">
    <property type="entry name" value="Bet v1-like"/>
    <property type="match status" value="1"/>
</dbReference>
<dbReference type="Proteomes" id="UP000236893">
    <property type="component" value="Unassembled WGS sequence"/>
</dbReference>
<accession>A0A2S5A8K3</accession>
<evidence type="ECO:0000313" key="3">
    <source>
        <dbReference type="Proteomes" id="UP000236893"/>
    </source>
</evidence>
<reference evidence="2 3" key="1">
    <citation type="submission" date="2018-01" db="EMBL/GenBank/DDBJ databases">
        <authorList>
            <person name="Gaut B.S."/>
            <person name="Morton B.R."/>
            <person name="Clegg M.T."/>
            <person name="Duvall M.R."/>
        </authorList>
    </citation>
    <scope>NUCLEOTIDE SEQUENCE [LARGE SCALE GENOMIC DNA]</scope>
    <source>
        <strain evidence="2 3">HR-AV</strain>
    </source>
</reference>
<organism evidence="2 3">
    <name type="scientific">Solitalea longa</name>
    <dbReference type="NCBI Taxonomy" id="2079460"/>
    <lineage>
        <taxon>Bacteria</taxon>
        <taxon>Pseudomonadati</taxon>
        <taxon>Bacteroidota</taxon>
        <taxon>Sphingobacteriia</taxon>
        <taxon>Sphingobacteriales</taxon>
        <taxon>Sphingobacteriaceae</taxon>
        <taxon>Solitalea</taxon>
    </lineage>
</organism>
<dbReference type="RefSeq" id="WP_103787844.1">
    <property type="nucleotide sequence ID" value="NZ_PQVF01000002.1"/>
</dbReference>
<proteinExistence type="predicted"/>
<comment type="caution">
    <text evidence="2">The sequence shown here is derived from an EMBL/GenBank/DDBJ whole genome shotgun (WGS) entry which is preliminary data.</text>
</comment>
<name>A0A2S5A8K3_9SPHI</name>
<dbReference type="InterPro" id="IPR045736">
    <property type="entry name" value="START_2"/>
</dbReference>
<evidence type="ECO:0000313" key="2">
    <source>
        <dbReference type="EMBL" id="POY38587.1"/>
    </source>
</evidence>
<evidence type="ECO:0000259" key="1">
    <source>
        <dbReference type="Pfam" id="PF19569"/>
    </source>
</evidence>
<dbReference type="AlphaFoldDB" id="A0A2S5A8K3"/>
<keyword evidence="3" id="KW-1185">Reference proteome</keyword>
<dbReference type="EMBL" id="PQVF01000002">
    <property type="protein sequence ID" value="POY38587.1"/>
    <property type="molecule type" value="Genomic_DNA"/>
</dbReference>
<sequence length="126" mass="14722">MGAKKKYNLEYEIHSSPKILFNFISTPNGLSQWFADDVTVRDDMYTFKWDNEQQRARLLGLRDNKSVKFKWEDDEPYCYFELEILQDELTGDVALAVTDFTTEDEKGERKLIWDSQVDNLLGVIGA</sequence>
<gene>
    <name evidence="2" type="ORF">C3K47_04105</name>
</gene>